<keyword evidence="2" id="KW-1185">Reference proteome</keyword>
<organism evidence="1 2">
    <name type="scientific">Paracoccus onchidii</name>
    <dbReference type="NCBI Taxonomy" id="3017813"/>
    <lineage>
        <taxon>Bacteria</taxon>
        <taxon>Pseudomonadati</taxon>
        <taxon>Pseudomonadota</taxon>
        <taxon>Alphaproteobacteria</taxon>
        <taxon>Rhodobacterales</taxon>
        <taxon>Paracoccaceae</taxon>
        <taxon>Paracoccus</taxon>
    </lineage>
</organism>
<comment type="caution">
    <text evidence="1">The sequence shown here is derived from an EMBL/GenBank/DDBJ whole genome shotgun (WGS) entry which is preliminary data.</text>
</comment>
<sequence>MLEFDDHGIRGGVWSGCVRGANRPERVCAICRGEVVAEAVLTENESEGWDVTVGLPSSVLSSGVTSLILVAGDQAEGAATQHLGRLNLIAGEVLDQDLGVEIAMLRSEIELLKREFRRQHAGK</sequence>
<name>A0ABT4ZET7_9RHOB</name>
<accession>A0ABT4ZET7</accession>
<dbReference type="RefSeq" id="WP_271888897.1">
    <property type="nucleotide sequence ID" value="NZ_JAQBIE010000010.1"/>
</dbReference>
<evidence type="ECO:0000313" key="2">
    <source>
        <dbReference type="Proteomes" id="UP001165641"/>
    </source>
</evidence>
<proteinExistence type="predicted"/>
<dbReference type="Proteomes" id="UP001165641">
    <property type="component" value="Unassembled WGS sequence"/>
</dbReference>
<dbReference type="EMBL" id="JAQBIE010000010">
    <property type="protein sequence ID" value="MDB6177777.1"/>
    <property type="molecule type" value="Genomic_DNA"/>
</dbReference>
<gene>
    <name evidence="1" type="ORF">PAF17_09715</name>
</gene>
<protein>
    <recommendedName>
        <fullName evidence="3">Chaperone modulatory protein CbpM</fullName>
    </recommendedName>
</protein>
<reference evidence="1" key="1">
    <citation type="submission" date="2022-12" db="EMBL/GenBank/DDBJ databases">
        <title>Paracoccus onchidii sp. nov., isolated from a marine invertebrate from the South China Sea.</title>
        <authorList>
            <person name="Xu S."/>
            <person name="Liu Z."/>
            <person name="Xu Y."/>
        </authorList>
    </citation>
    <scope>NUCLEOTIDE SEQUENCE</scope>
    <source>
        <strain evidence="1">Z330</strain>
    </source>
</reference>
<evidence type="ECO:0000313" key="1">
    <source>
        <dbReference type="EMBL" id="MDB6177777.1"/>
    </source>
</evidence>
<evidence type="ECO:0008006" key="3">
    <source>
        <dbReference type="Google" id="ProtNLM"/>
    </source>
</evidence>